<dbReference type="EMBL" id="VEVO01000007">
    <property type="protein sequence ID" value="KAF0039703.1"/>
    <property type="molecule type" value="Genomic_DNA"/>
</dbReference>
<name>A0A6A4T0V3_SCOMX</name>
<protein>
    <submittedName>
        <fullName evidence="1">Uncharacterized protein</fullName>
    </submittedName>
</protein>
<accession>A0A6A4T0V3</accession>
<proteinExistence type="predicted"/>
<dbReference type="AlphaFoldDB" id="A0A6A4T0V3"/>
<reference evidence="1 2" key="1">
    <citation type="submission" date="2019-06" db="EMBL/GenBank/DDBJ databases">
        <title>Draft genomes of female and male turbot (Scophthalmus maximus).</title>
        <authorList>
            <person name="Xu H."/>
            <person name="Xu X.-W."/>
            <person name="Shao C."/>
            <person name="Chen S."/>
        </authorList>
    </citation>
    <scope>NUCLEOTIDE SEQUENCE [LARGE SCALE GENOMIC DNA]</scope>
    <source>
        <strain evidence="1">Ysfricsl-2016a</strain>
        <tissue evidence="1">Blood</tissue>
    </source>
</reference>
<evidence type="ECO:0000313" key="1">
    <source>
        <dbReference type="EMBL" id="KAF0039703.1"/>
    </source>
</evidence>
<sequence length="287" mass="32359">MSRRYTLDQFIDLFKTNALFLFGTKVSAVSFSYCSIEHEDIAQQRQFSRDKFNFQFRNITQFFTAGRTAPCPKTFFPKNICITIKLSQRAVNLKDVAIDNSASQEASLVSKSDTEICTPESSHSGVGDDPDLPTLTRTDSICDHNTFPPPYLPPSALSLSNQPVGFQSQLEIKLVFLTVALGLRQRKAADINTTKRKRIFPGWLNHLGDVYSGKYSSHEVDKGHYIHVHVKCGGTLNKVTCFALKQRYKHFADASAAATGCCRRDEVQHIFHTATPLDRFTDESMYR</sequence>
<gene>
    <name evidence="1" type="ORF">F2P81_007938</name>
</gene>
<evidence type="ECO:0000313" key="2">
    <source>
        <dbReference type="Proteomes" id="UP000438429"/>
    </source>
</evidence>
<comment type="caution">
    <text evidence="1">The sequence shown here is derived from an EMBL/GenBank/DDBJ whole genome shotgun (WGS) entry which is preliminary data.</text>
</comment>
<organism evidence="1 2">
    <name type="scientific">Scophthalmus maximus</name>
    <name type="common">Turbot</name>
    <name type="synonym">Psetta maxima</name>
    <dbReference type="NCBI Taxonomy" id="52904"/>
    <lineage>
        <taxon>Eukaryota</taxon>
        <taxon>Metazoa</taxon>
        <taxon>Chordata</taxon>
        <taxon>Craniata</taxon>
        <taxon>Vertebrata</taxon>
        <taxon>Euteleostomi</taxon>
        <taxon>Actinopterygii</taxon>
        <taxon>Neopterygii</taxon>
        <taxon>Teleostei</taxon>
        <taxon>Neoteleostei</taxon>
        <taxon>Acanthomorphata</taxon>
        <taxon>Carangaria</taxon>
        <taxon>Pleuronectiformes</taxon>
        <taxon>Pleuronectoidei</taxon>
        <taxon>Scophthalmidae</taxon>
        <taxon>Scophthalmus</taxon>
    </lineage>
</organism>
<dbReference type="Proteomes" id="UP000438429">
    <property type="component" value="Unassembled WGS sequence"/>
</dbReference>